<sequence>MVNAGNVDQGAAHAVGSLEHLEEIESGRVMRRLGEVVDLLDRTHAVSARDAAQELREYACGRRAA</sequence>
<organism evidence="1 2">
    <name type="scientific">Streptomyces alanosinicus</name>
    <dbReference type="NCBI Taxonomy" id="68171"/>
    <lineage>
        <taxon>Bacteria</taxon>
        <taxon>Bacillati</taxon>
        <taxon>Actinomycetota</taxon>
        <taxon>Actinomycetes</taxon>
        <taxon>Kitasatosporales</taxon>
        <taxon>Streptomycetaceae</taxon>
        <taxon>Streptomyces</taxon>
    </lineage>
</organism>
<dbReference type="RefSeq" id="WP_189948848.1">
    <property type="nucleotide sequence ID" value="NZ_BMVG01000001.1"/>
</dbReference>
<dbReference type="Proteomes" id="UP000655443">
    <property type="component" value="Unassembled WGS sequence"/>
</dbReference>
<evidence type="ECO:0000313" key="1">
    <source>
        <dbReference type="EMBL" id="GHD99375.1"/>
    </source>
</evidence>
<protein>
    <submittedName>
        <fullName evidence="1">Uncharacterized protein</fullName>
    </submittedName>
</protein>
<comment type="caution">
    <text evidence="1">The sequence shown here is derived from an EMBL/GenBank/DDBJ whole genome shotgun (WGS) entry which is preliminary data.</text>
</comment>
<keyword evidence="2" id="KW-1185">Reference proteome</keyword>
<reference evidence="1" key="1">
    <citation type="journal article" date="2014" name="Int. J. Syst. Evol. Microbiol.">
        <title>Complete genome sequence of Corynebacterium casei LMG S-19264T (=DSM 44701T), isolated from a smear-ripened cheese.</title>
        <authorList>
            <consortium name="US DOE Joint Genome Institute (JGI-PGF)"/>
            <person name="Walter F."/>
            <person name="Albersmeier A."/>
            <person name="Kalinowski J."/>
            <person name="Ruckert C."/>
        </authorList>
    </citation>
    <scope>NUCLEOTIDE SEQUENCE</scope>
    <source>
        <strain evidence="1">JCM 4714</strain>
    </source>
</reference>
<dbReference type="EMBL" id="BMVG01000001">
    <property type="protein sequence ID" value="GHD99375.1"/>
    <property type="molecule type" value="Genomic_DNA"/>
</dbReference>
<evidence type="ECO:0000313" key="2">
    <source>
        <dbReference type="Proteomes" id="UP000655443"/>
    </source>
</evidence>
<proteinExistence type="predicted"/>
<accession>A0A918YDJ7</accession>
<gene>
    <name evidence="1" type="ORF">GCM10010339_10430</name>
</gene>
<dbReference type="AlphaFoldDB" id="A0A918YDJ7"/>
<reference evidence="1" key="2">
    <citation type="submission" date="2020-09" db="EMBL/GenBank/DDBJ databases">
        <authorList>
            <person name="Sun Q."/>
            <person name="Ohkuma M."/>
        </authorList>
    </citation>
    <scope>NUCLEOTIDE SEQUENCE</scope>
    <source>
        <strain evidence="1">JCM 4714</strain>
    </source>
</reference>
<name>A0A918YDJ7_9ACTN</name>